<reference evidence="1" key="1">
    <citation type="submission" date="2021-01" db="EMBL/GenBank/DDBJ databases">
        <authorList>
            <consortium name="Aspergillus luchuensis mut. kawachii IFO 4304 genome sequencing consortium"/>
            <person name="Kazuki M."/>
            <person name="Futagami T."/>
        </authorList>
    </citation>
    <scope>NUCLEOTIDE SEQUENCE</scope>
    <source>
        <strain evidence="1">IFO 4308</strain>
    </source>
</reference>
<dbReference type="EMBL" id="AP024431">
    <property type="protein sequence ID" value="BCS03417.1"/>
    <property type="molecule type" value="Genomic_DNA"/>
</dbReference>
<protein>
    <submittedName>
        <fullName evidence="1">Uncharacterized protein</fullName>
    </submittedName>
</protein>
<dbReference type="KEGG" id="aluc:AKAW2_70295S"/>
<proteinExistence type="predicted"/>
<gene>
    <name evidence="1" type="ORF">AKAW2_70295S</name>
</gene>
<organism evidence="1 2">
    <name type="scientific">Aspergillus kawachii</name>
    <name type="common">White koji mold</name>
    <name type="synonym">Aspergillus awamori var. kawachi</name>
    <dbReference type="NCBI Taxonomy" id="1069201"/>
    <lineage>
        <taxon>Eukaryota</taxon>
        <taxon>Fungi</taxon>
        <taxon>Dikarya</taxon>
        <taxon>Ascomycota</taxon>
        <taxon>Pezizomycotina</taxon>
        <taxon>Eurotiomycetes</taxon>
        <taxon>Eurotiomycetidae</taxon>
        <taxon>Eurotiales</taxon>
        <taxon>Aspergillaceae</taxon>
        <taxon>Aspergillus</taxon>
        <taxon>Aspergillus subgen. Circumdati</taxon>
    </lineage>
</organism>
<sequence length="99" mass="10846">MAHTLHRNIWLRPFSFSPPNSRTGCLGGGQTKDEEENEQIWAGGFVTGQTYQTKGRGSIEWLTSPRVAARGPSAEDFWSAPGLSRARTIHESSNSNPSS</sequence>
<evidence type="ECO:0000313" key="1">
    <source>
        <dbReference type="EMBL" id="BCS03417.1"/>
    </source>
</evidence>
<keyword evidence="2" id="KW-1185">Reference proteome</keyword>
<reference evidence="1" key="2">
    <citation type="submission" date="2021-02" db="EMBL/GenBank/DDBJ databases">
        <title>Aspergillus luchuensis mut. kawachii IFO 4304 genome sequence.</title>
        <authorList>
            <person name="Mori K."/>
            <person name="Kadooka C."/>
            <person name="Goto M."/>
            <person name="Futagami T."/>
        </authorList>
    </citation>
    <scope>NUCLEOTIDE SEQUENCE</scope>
    <source>
        <strain evidence="1">IFO 4308</strain>
    </source>
</reference>
<dbReference type="Proteomes" id="UP000661280">
    <property type="component" value="Chromosome 7"/>
</dbReference>
<dbReference type="AlphaFoldDB" id="A0A7R7X5E8"/>
<dbReference type="RefSeq" id="XP_041547179.1">
    <property type="nucleotide sequence ID" value="XM_041682860.1"/>
</dbReference>
<name>A0A7R7X5E8_ASPKA</name>
<dbReference type="GeneID" id="64964738"/>
<accession>A0A7R7X5E8</accession>
<evidence type="ECO:0000313" key="2">
    <source>
        <dbReference type="Proteomes" id="UP000661280"/>
    </source>
</evidence>